<evidence type="ECO:0000256" key="9">
    <source>
        <dbReference type="ARBA" id="ARBA00022917"/>
    </source>
</evidence>
<keyword evidence="10" id="KW-0030">Aminoacyl-tRNA synthetase</keyword>
<evidence type="ECO:0000256" key="1">
    <source>
        <dbReference type="ARBA" id="ARBA00004496"/>
    </source>
</evidence>
<dbReference type="VEuPathDB" id="TriTrypDB:LDHU3_29.0070"/>
<dbReference type="GO" id="GO:0005524">
    <property type="term" value="F:ATP binding"/>
    <property type="evidence" value="ECO:0007669"/>
    <property type="project" value="UniProtKB-KW"/>
</dbReference>
<dbReference type="InterPro" id="IPR002305">
    <property type="entry name" value="aa-tRNA-synth_Ic"/>
</dbReference>
<evidence type="ECO:0000256" key="8">
    <source>
        <dbReference type="ARBA" id="ARBA00022840"/>
    </source>
</evidence>
<dbReference type="InterPro" id="IPR001412">
    <property type="entry name" value="aa-tRNA-synth_I_CS"/>
</dbReference>
<dbReference type="PANTHER" id="PTHR10055">
    <property type="entry name" value="TRYPTOPHANYL-TRNA SYNTHETASE"/>
    <property type="match status" value="1"/>
</dbReference>
<protein>
    <recommendedName>
        <fullName evidence="4">Tryptophan--tRNA ligase, cytoplasmic</fullName>
        <ecNumber evidence="3">6.1.1.2</ecNumber>
    </recommendedName>
    <alternativeName>
        <fullName evidence="11">Tryptophanyl-tRNA synthetase</fullName>
    </alternativeName>
</protein>
<dbReference type="InterPro" id="IPR014729">
    <property type="entry name" value="Rossmann-like_a/b/a_fold"/>
</dbReference>
<evidence type="ECO:0000256" key="7">
    <source>
        <dbReference type="ARBA" id="ARBA00022741"/>
    </source>
</evidence>
<evidence type="ECO:0000256" key="6">
    <source>
        <dbReference type="ARBA" id="ARBA00022598"/>
    </source>
</evidence>
<name>A0A504XQU6_LEIDO</name>
<dbReference type="SUPFAM" id="SSF52374">
    <property type="entry name" value="Nucleotidylyl transferase"/>
    <property type="match status" value="1"/>
</dbReference>
<dbReference type="NCBIfam" id="TIGR00233">
    <property type="entry name" value="trpS"/>
    <property type="match status" value="1"/>
</dbReference>
<dbReference type="GO" id="GO:0005737">
    <property type="term" value="C:cytoplasm"/>
    <property type="evidence" value="ECO:0007669"/>
    <property type="project" value="UniProtKB-SubCell"/>
</dbReference>
<reference evidence="14" key="1">
    <citation type="submission" date="2019-02" db="EMBL/GenBank/DDBJ databases">
        <title>FDA dAtabase for Regulatory Grade micrObial Sequences (FDA-ARGOS): Supporting development and validation of Infectious Disease Dx tests.</title>
        <authorList>
            <person name="Duncan R."/>
            <person name="Fisher C."/>
            <person name="Tallon L."/>
            <person name="Sadzewicz L."/>
            <person name="Sengamalay N."/>
            <person name="Ott S."/>
            <person name="Godinez A."/>
            <person name="Nagaraj S."/>
            <person name="Vavikolanu K."/>
            <person name="Vyas G."/>
            <person name="Nadendla S."/>
            <person name="Aluvathingal J."/>
            <person name="Sichtig H."/>
        </authorList>
    </citation>
    <scope>NUCLEOTIDE SEQUENCE [LARGE SCALE GENOMIC DNA]</scope>
    <source>
        <strain evidence="14">FDAARGOS_360</strain>
    </source>
</reference>
<dbReference type="AlphaFoldDB" id="A0A504XQU6"/>
<keyword evidence="9" id="KW-0648">Protein biosynthesis</keyword>
<evidence type="ECO:0000256" key="3">
    <source>
        <dbReference type="ARBA" id="ARBA00013161"/>
    </source>
</evidence>
<comment type="caution">
    <text evidence="13">The sequence shown here is derived from an EMBL/GenBank/DDBJ whole genome shotgun (WGS) entry which is preliminary data.</text>
</comment>
<dbReference type="PROSITE" id="PS00178">
    <property type="entry name" value="AA_TRNA_LIGASE_I"/>
    <property type="match status" value="1"/>
</dbReference>
<evidence type="ECO:0000256" key="4">
    <source>
        <dbReference type="ARBA" id="ARBA00013782"/>
    </source>
</evidence>
<dbReference type="GO" id="GO:0006436">
    <property type="term" value="P:tryptophanyl-tRNA aminoacylation"/>
    <property type="evidence" value="ECO:0007669"/>
    <property type="project" value="InterPro"/>
</dbReference>
<dbReference type="VEuPathDB" id="TriTrypDB:LDHU3_29.0080"/>
<evidence type="ECO:0000256" key="5">
    <source>
        <dbReference type="ARBA" id="ARBA00022490"/>
    </source>
</evidence>
<dbReference type="VEuPathDB" id="TriTrypDB:LdBPK_290050.1"/>
<comment type="catalytic activity">
    <reaction evidence="12">
        <text>tRNA(Trp) + L-tryptophan + ATP = L-tryptophyl-tRNA(Trp) + AMP + diphosphate + H(+)</text>
        <dbReference type="Rhea" id="RHEA:24080"/>
        <dbReference type="Rhea" id="RHEA-COMP:9671"/>
        <dbReference type="Rhea" id="RHEA-COMP:9705"/>
        <dbReference type="ChEBI" id="CHEBI:15378"/>
        <dbReference type="ChEBI" id="CHEBI:30616"/>
        <dbReference type="ChEBI" id="CHEBI:33019"/>
        <dbReference type="ChEBI" id="CHEBI:57912"/>
        <dbReference type="ChEBI" id="CHEBI:78442"/>
        <dbReference type="ChEBI" id="CHEBI:78535"/>
        <dbReference type="ChEBI" id="CHEBI:456215"/>
        <dbReference type="EC" id="6.1.1.2"/>
    </reaction>
</comment>
<accession>A0A504XQU6</accession>
<keyword evidence="8" id="KW-0067">ATP-binding</keyword>
<dbReference type="PRINTS" id="PR01039">
    <property type="entry name" value="TRNASYNTHTRP"/>
</dbReference>
<dbReference type="VEuPathDB" id="TriTrypDB:LdCL_290005500"/>
<dbReference type="Gene3D" id="3.40.50.620">
    <property type="entry name" value="HUPs"/>
    <property type="match status" value="1"/>
</dbReference>
<keyword evidence="6 13" id="KW-0436">Ligase</keyword>
<dbReference type="Proteomes" id="UP000318821">
    <property type="component" value="Unassembled WGS sequence"/>
</dbReference>
<dbReference type="PANTHER" id="PTHR10055:SF1">
    <property type="entry name" value="TRYPTOPHAN--TRNA LIGASE, CYTOPLASMIC"/>
    <property type="match status" value="1"/>
</dbReference>
<evidence type="ECO:0000256" key="12">
    <source>
        <dbReference type="ARBA" id="ARBA00049929"/>
    </source>
</evidence>
<dbReference type="EMBL" id="RHLD01000010">
    <property type="protein sequence ID" value="TPP50893.1"/>
    <property type="molecule type" value="Genomic_DNA"/>
</dbReference>
<dbReference type="Pfam" id="PF00579">
    <property type="entry name" value="tRNA-synt_1b"/>
    <property type="match status" value="1"/>
</dbReference>
<dbReference type="EC" id="6.1.1.2" evidence="3"/>
<keyword evidence="5" id="KW-0963">Cytoplasm</keyword>
<dbReference type="InterPro" id="IPR002306">
    <property type="entry name" value="Trp-tRNA-ligase"/>
</dbReference>
<evidence type="ECO:0000313" key="14">
    <source>
        <dbReference type="Proteomes" id="UP000318821"/>
    </source>
</evidence>
<comment type="subcellular location">
    <subcellularLocation>
        <location evidence="1">Cytoplasm</location>
    </subcellularLocation>
</comment>
<sequence>MEDPAAQEVVVTPWTVEGDVNYDKLIKHFGCQAIDEKLLERMERLTRKKPHHFLRRGIFFSHRDLNLILDAYEKGQPFYLYTGRGPSSESMHVGHLIPFMFTKWLQDTFHVPLVIQLTDDEKFFFKDLTMDEIDKMTTENLKDIIAFGFDPKLTFIFRDFEYVGRMYRIVARIEKAYTASQVRGCFGFKMEDNCGRWMFPAIQAAPSFSAAFPHIFPQEKGNVFCMIPQAIDQDPYFRLTRDVAPRMGYLKPAVIHSKFFPGLSGSKGKMSSSTGAAVFLTDTPKMIKDKINKHAFSGGGADKKEQLLLGGNTNVDVPMQWLRFFLEDDEELTRLQKDYMLGRIMTGDVKKVLIQQITSIVTAHQEARKKVTEADVELFTAVRAMGPAKEEADTELSACARGGVGRAHSTIPCDFGAKRRAGAQLKNERVSNTLPTIAANYSELSAFEKDYAARCLEYVAHQADDSQVDESDSIPHPTSSSWVAPTFLEDPCASTWRPLFDLLVLPDGSVCIGWFRHHALDLQWGHHVETYIADLWQKAPRTLWLHSRERLNFLVRRQLPMRHRHLAVFYRKDTVSPADEEQSLQAAVRSLHAASSTAYQLEDDALLHASSSGRPTLLFVRALMRDIERRNRELPTGTAVAVMQLLVLTLATYYDGMPRGLAEAIAASAGQVCALTSDSGCHQLLTWGALLVGCTADHAKAGIEVVQGDAATQALTLTLLSSIAIPGAERDAALLWQAEHHLHPLCDALVSEEALLLDALSAFRPGAKNAEYRSALSSCAAAGDGPIDIDSTNSGAARGDVAAWHFSRALDQKVGDAEDRAVLCLEPAKETGQLPLPWLPGTGADAKGCWCTLLTHSRILLSHSKADSRHARSTAEYPHAAAVKRVHCMLRIALARRCLFETTDVNISSQYSILTHLFSSAEAPSARLTLIHLATTHVPWEVIDPVEHQRALMGLLFLFPSLPLRSLYGGTVAHAHASLSTGACALQCTSCLDNSQTPAASNSPLTVCIPATRAEGLATRLRGRDSALICVVHTVSNEPDAAFLLDDLRMNLHTILRRS</sequence>
<dbReference type="VEuPathDB" id="TriTrypDB:LdCL_290005400"/>
<organism evidence="13 14">
    <name type="scientific">Leishmania donovani</name>
    <dbReference type="NCBI Taxonomy" id="5661"/>
    <lineage>
        <taxon>Eukaryota</taxon>
        <taxon>Discoba</taxon>
        <taxon>Euglenozoa</taxon>
        <taxon>Kinetoplastea</taxon>
        <taxon>Metakinetoplastina</taxon>
        <taxon>Trypanosomatida</taxon>
        <taxon>Trypanosomatidae</taxon>
        <taxon>Leishmaniinae</taxon>
        <taxon>Leishmania</taxon>
    </lineage>
</organism>
<dbReference type="Gene3D" id="1.10.240.10">
    <property type="entry name" value="Tyrosyl-Transfer RNA Synthetase"/>
    <property type="match status" value="1"/>
</dbReference>
<comment type="similarity">
    <text evidence="2">Belongs to the class-I aminoacyl-tRNA synthetase family.</text>
</comment>
<gene>
    <name evidence="13" type="ORF">CGC20_26030</name>
</gene>
<evidence type="ECO:0000256" key="2">
    <source>
        <dbReference type="ARBA" id="ARBA00005594"/>
    </source>
</evidence>
<evidence type="ECO:0000313" key="13">
    <source>
        <dbReference type="EMBL" id="TPP50893.1"/>
    </source>
</evidence>
<dbReference type="FunFam" id="3.40.50.620:FF:000033">
    <property type="entry name" value="tryptophan--tRNA ligase, cytoplasmic"/>
    <property type="match status" value="1"/>
</dbReference>
<evidence type="ECO:0000256" key="11">
    <source>
        <dbReference type="ARBA" id="ARBA00030268"/>
    </source>
</evidence>
<dbReference type="CDD" id="cd00806">
    <property type="entry name" value="TrpRS_core"/>
    <property type="match status" value="1"/>
</dbReference>
<proteinExistence type="inferred from homology"/>
<keyword evidence="7" id="KW-0547">Nucleotide-binding</keyword>
<evidence type="ECO:0000256" key="10">
    <source>
        <dbReference type="ARBA" id="ARBA00023146"/>
    </source>
</evidence>
<dbReference type="VEuPathDB" id="TriTrypDB:LdBPK_290060.1"/>
<dbReference type="GO" id="GO:0004830">
    <property type="term" value="F:tryptophan-tRNA ligase activity"/>
    <property type="evidence" value="ECO:0007669"/>
    <property type="project" value="UniProtKB-EC"/>
</dbReference>
<dbReference type="FunFam" id="1.10.240.10:FF:000007">
    <property type="entry name" value="Tryptophan--tRNA ligase"/>
    <property type="match status" value="1"/>
</dbReference>